<reference evidence="1 2" key="1">
    <citation type="submission" date="2015-02" db="EMBL/GenBank/DDBJ databases">
        <title>Improved understanding of the partial-nitritation anammox process through 23 genomes representing the majority of the microbial community.</title>
        <authorList>
            <person name="Speth D.R."/>
            <person name="In T Zandt M."/>
            <person name="Guerrero Cruz S."/>
            <person name="Jetten M.S."/>
            <person name="Dutilh B.E."/>
        </authorList>
    </citation>
    <scope>NUCLEOTIDE SEQUENCE [LARGE SCALE GENOMIC DNA]</scope>
    <source>
        <strain evidence="1">OLB20</strain>
    </source>
</reference>
<name>A0A136LWQ5_9BACT</name>
<comment type="caution">
    <text evidence="1">The sequence shown here is derived from an EMBL/GenBank/DDBJ whole genome shotgun (WGS) entry which is preliminary data.</text>
</comment>
<evidence type="ECO:0000313" key="2">
    <source>
        <dbReference type="Proteomes" id="UP000070457"/>
    </source>
</evidence>
<dbReference type="EMBL" id="JYNZ01000005">
    <property type="protein sequence ID" value="KXK26047.1"/>
    <property type="molecule type" value="Genomic_DNA"/>
</dbReference>
<organism evidence="1 2">
    <name type="scientific">candidate division WS6 bacterium OLB20</name>
    <dbReference type="NCBI Taxonomy" id="1617426"/>
    <lineage>
        <taxon>Bacteria</taxon>
        <taxon>Candidatus Dojkabacteria</taxon>
    </lineage>
</organism>
<dbReference type="Proteomes" id="UP000070457">
    <property type="component" value="Unassembled WGS sequence"/>
</dbReference>
<gene>
    <name evidence="1" type="ORF">TR69_WS6001001340</name>
</gene>
<accession>A0A136LWQ5</accession>
<protein>
    <submittedName>
        <fullName evidence="1">Uncharacterized protein</fullName>
    </submittedName>
</protein>
<dbReference type="AlphaFoldDB" id="A0A136LWQ5"/>
<sequence>MLEAVRWLEDHGRSRKALSCGIKENLIQQYHEFRISITSERGRGYKHENQILAAGVIPDEDSQDYPPIDVPTFVAADRSYYFDIGVKG</sequence>
<proteinExistence type="predicted"/>
<evidence type="ECO:0000313" key="1">
    <source>
        <dbReference type="EMBL" id="KXK26047.1"/>
    </source>
</evidence>